<keyword evidence="3" id="KW-1185">Reference proteome</keyword>
<dbReference type="PANTHER" id="PTHR47642">
    <property type="entry name" value="ATP-DEPENDENT DNA HELICASE"/>
    <property type="match status" value="1"/>
</dbReference>
<dbReference type="OrthoDB" id="6423486at2759"/>
<dbReference type="PANTHER" id="PTHR47642:SF5">
    <property type="entry name" value="ATP-DEPENDENT DNA HELICASE"/>
    <property type="match status" value="1"/>
</dbReference>
<organism evidence="2 3">
    <name type="scientific">Trichonephila inaurata madagascariensis</name>
    <dbReference type="NCBI Taxonomy" id="2747483"/>
    <lineage>
        <taxon>Eukaryota</taxon>
        <taxon>Metazoa</taxon>
        <taxon>Ecdysozoa</taxon>
        <taxon>Arthropoda</taxon>
        <taxon>Chelicerata</taxon>
        <taxon>Arachnida</taxon>
        <taxon>Araneae</taxon>
        <taxon>Araneomorphae</taxon>
        <taxon>Entelegynae</taxon>
        <taxon>Araneoidea</taxon>
        <taxon>Nephilidae</taxon>
        <taxon>Trichonephila</taxon>
        <taxon>Trichonephila inaurata</taxon>
    </lineage>
</organism>
<proteinExistence type="predicted"/>
<dbReference type="EMBL" id="BMAV01019837">
    <property type="protein sequence ID" value="GFY73098.1"/>
    <property type="molecule type" value="Genomic_DNA"/>
</dbReference>
<dbReference type="InterPro" id="IPR051055">
    <property type="entry name" value="PIF1_helicase"/>
</dbReference>
<sequence>MLQLILPWALTVNKVQGSNVDYAVILGRKLLAARQAYVALSRVKSLDTQLIEELDCSKLTGKVPCNNEVLQEMDRMRNN</sequence>
<evidence type="ECO:0000313" key="2">
    <source>
        <dbReference type="EMBL" id="GFY73098.1"/>
    </source>
</evidence>
<gene>
    <name evidence="2" type="primary">AVEN_158184_1</name>
    <name evidence="1" type="ORF">TNIN_240001</name>
    <name evidence="2" type="ORF">TNIN_86211</name>
</gene>
<accession>A0A8X7CLQ4</accession>
<comment type="caution">
    <text evidence="2">The sequence shown here is derived from an EMBL/GenBank/DDBJ whole genome shotgun (WGS) entry which is preliminary data.</text>
</comment>
<dbReference type="AlphaFoldDB" id="A0A8X7CLQ4"/>
<dbReference type="SUPFAM" id="SSF52540">
    <property type="entry name" value="P-loop containing nucleoside triphosphate hydrolases"/>
    <property type="match status" value="1"/>
</dbReference>
<evidence type="ECO:0000313" key="3">
    <source>
        <dbReference type="Proteomes" id="UP000886998"/>
    </source>
</evidence>
<protein>
    <submittedName>
        <fullName evidence="2">Uncharacterized protein</fullName>
    </submittedName>
</protein>
<dbReference type="InterPro" id="IPR027417">
    <property type="entry name" value="P-loop_NTPase"/>
</dbReference>
<reference evidence="2" key="1">
    <citation type="submission" date="2020-08" db="EMBL/GenBank/DDBJ databases">
        <title>Multicomponent nature underlies the extraordinary mechanical properties of spider dragline silk.</title>
        <authorList>
            <person name="Kono N."/>
            <person name="Nakamura H."/>
            <person name="Mori M."/>
            <person name="Yoshida Y."/>
            <person name="Ohtoshi R."/>
            <person name="Malay A.D."/>
            <person name="Moran D.A.P."/>
            <person name="Tomita M."/>
            <person name="Numata K."/>
            <person name="Arakawa K."/>
        </authorList>
    </citation>
    <scope>NUCLEOTIDE SEQUENCE</scope>
</reference>
<name>A0A8X7CLQ4_9ARAC</name>
<evidence type="ECO:0000313" key="1">
    <source>
        <dbReference type="EMBL" id="GFY51633.1"/>
    </source>
</evidence>
<dbReference type="Proteomes" id="UP000886998">
    <property type="component" value="Unassembled WGS sequence"/>
</dbReference>
<dbReference type="CDD" id="cd18809">
    <property type="entry name" value="SF1_C_RecD"/>
    <property type="match status" value="1"/>
</dbReference>
<dbReference type="EMBL" id="BMAV01008227">
    <property type="protein sequence ID" value="GFY51633.1"/>
    <property type="molecule type" value="Genomic_DNA"/>
</dbReference>